<protein>
    <recommendedName>
        <fullName evidence="8">Major facilitator superfamily (MFS) profile domain-containing protein</fullName>
    </recommendedName>
</protein>
<feature type="domain" description="Major facilitator superfamily (MFS) profile" evidence="8">
    <location>
        <begin position="16"/>
        <end position="219"/>
    </location>
</feature>
<keyword evidence="2" id="KW-0813">Transport</keyword>
<dbReference type="Pfam" id="PF07690">
    <property type="entry name" value="MFS_1"/>
    <property type="match status" value="1"/>
</dbReference>
<dbReference type="PROSITE" id="PS50850">
    <property type="entry name" value="MFS"/>
    <property type="match status" value="1"/>
</dbReference>
<feature type="transmembrane region" description="Helical" evidence="7">
    <location>
        <begin position="145"/>
        <end position="166"/>
    </location>
</feature>
<dbReference type="InterPro" id="IPR011701">
    <property type="entry name" value="MFS"/>
</dbReference>
<accession>A0A1G1ZF78</accession>
<feature type="transmembrane region" description="Helical" evidence="7">
    <location>
        <begin position="85"/>
        <end position="106"/>
    </location>
</feature>
<feature type="transmembrane region" description="Helical" evidence="7">
    <location>
        <begin position="40"/>
        <end position="64"/>
    </location>
</feature>
<feature type="transmembrane region" description="Helical" evidence="7">
    <location>
        <begin position="112"/>
        <end position="133"/>
    </location>
</feature>
<evidence type="ECO:0000256" key="5">
    <source>
        <dbReference type="ARBA" id="ARBA00022989"/>
    </source>
</evidence>
<evidence type="ECO:0000256" key="4">
    <source>
        <dbReference type="ARBA" id="ARBA00022692"/>
    </source>
</evidence>
<dbReference type="AlphaFoldDB" id="A0A1G1ZF78"/>
<evidence type="ECO:0000256" key="3">
    <source>
        <dbReference type="ARBA" id="ARBA00022475"/>
    </source>
</evidence>
<dbReference type="PANTHER" id="PTHR23517:SF3">
    <property type="entry name" value="INTEGRAL MEMBRANE TRANSPORT PROTEIN"/>
    <property type="match status" value="1"/>
</dbReference>
<feature type="transmembrane region" description="Helical" evidence="7">
    <location>
        <begin position="172"/>
        <end position="195"/>
    </location>
</feature>
<evidence type="ECO:0000256" key="2">
    <source>
        <dbReference type="ARBA" id="ARBA00022448"/>
    </source>
</evidence>
<dbReference type="Proteomes" id="UP000177960">
    <property type="component" value="Unassembled WGS sequence"/>
</dbReference>
<reference evidence="9 10" key="1">
    <citation type="journal article" date="2016" name="Nat. Commun.">
        <title>Thousands of microbial genomes shed light on interconnected biogeochemical processes in an aquifer system.</title>
        <authorList>
            <person name="Anantharaman K."/>
            <person name="Brown C.T."/>
            <person name="Hug L.A."/>
            <person name="Sharon I."/>
            <person name="Castelle C.J."/>
            <person name="Probst A.J."/>
            <person name="Thomas B.C."/>
            <person name="Singh A."/>
            <person name="Wilkins M.J."/>
            <person name="Karaoz U."/>
            <person name="Brodie E.L."/>
            <person name="Williams K.H."/>
            <person name="Hubbard S.S."/>
            <person name="Banfield J.F."/>
        </authorList>
    </citation>
    <scope>NUCLEOTIDE SEQUENCE [LARGE SCALE GENOMIC DNA]</scope>
</reference>
<comment type="caution">
    <text evidence="9">The sequence shown here is derived from an EMBL/GenBank/DDBJ whole genome shotgun (WGS) entry which is preliminary data.</text>
</comment>
<feature type="transmembrane region" description="Helical" evidence="7">
    <location>
        <begin position="16"/>
        <end position="34"/>
    </location>
</feature>
<dbReference type="GO" id="GO:0005886">
    <property type="term" value="C:plasma membrane"/>
    <property type="evidence" value="ECO:0007669"/>
    <property type="project" value="UniProtKB-SubCell"/>
</dbReference>
<keyword evidence="3" id="KW-1003">Cell membrane</keyword>
<organism evidence="9 10">
    <name type="scientific">Candidatus Harrisonbacteria bacterium RIFCSPHIGHO2_02_FULL_42_16</name>
    <dbReference type="NCBI Taxonomy" id="1798404"/>
    <lineage>
        <taxon>Bacteria</taxon>
        <taxon>Candidatus Harrisoniibacteriota</taxon>
    </lineage>
</organism>
<keyword evidence="4 7" id="KW-0812">Transmembrane</keyword>
<dbReference type="SUPFAM" id="SSF103473">
    <property type="entry name" value="MFS general substrate transporter"/>
    <property type="match status" value="1"/>
</dbReference>
<name>A0A1G1ZF78_9BACT</name>
<proteinExistence type="predicted"/>
<evidence type="ECO:0000313" key="10">
    <source>
        <dbReference type="Proteomes" id="UP000177960"/>
    </source>
</evidence>
<evidence type="ECO:0000313" key="9">
    <source>
        <dbReference type="EMBL" id="OGY63225.1"/>
    </source>
</evidence>
<evidence type="ECO:0000256" key="6">
    <source>
        <dbReference type="ARBA" id="ARBA00023136"/>
    </source>
</evidence>
<evidence type="ECO:0000256" key="1">
    <source>
        <dbReference type="ARBA" id="ARBA00004651"/>
    </source>
</evidence>
<evidence type="ECO:0000256" key="7">
    <source>
        <dbReference type="SAM" id="Phobius"/>
    </source>
</evidence>
<comment type="subcellular location">
    <subcellularLocation>
        <location evidence="1">Cell membrane</location>
        <topology evidence="1">Multi-pass membrane protein</topology>
    </subcellularLocation>
</comment>
<dbReference type="InterPro" id="IPR036259">
    <property type="entry name" value="MFS_trans_sf"/>
</dbReference>
<dbReference type="InterPro" id="IPR020846">
    <property type="entry name" value="MFS_dom"/>
</dbReference>
<dbReference type="GO" id="GO:0022857">
    <property type="term" value="F:transmembrane transporter activity"/>
    <property type="evidence" value="ECO:0007669"/>
    <property type="project" value="InterPro"/>
</dbReference>
<dbReference type="Gene3D" id="1.20.1250.20">
    <property type="entry name" value="MFS general substrate transporter like domains"/>
    <property type="match status" value="1"/>
</dbReference>
<keyword evidence="6 7" id="KW-0472">Membrane</keyword>
<gene>
    <name evidence="9" type="ORF">A3B92_03965</name>
</gene>
<dbReference type="PANTHER" id="PTHR23517">
    <property type="entry name" value="RESISTANCE PROTEIN MDTM, PUTATIVE-RELATED-RELATED"/>
    <property type="match status" value="1"/>
</dbReference>
<dbReference type="InterPro" id="IPR050171">
    <property type="entry name" value="MFS_Transporters"/>
</dbReference>
<sequence length="219" mass="24213">MIIKFNLDFIPPLNKIVRYFIIGDLIMWSGWGLLDPIFAVFLINNVAGANLITIGFLATIYWFVKGFLQIPISLFLDKTHGERDDFYALIFGLMIIGVSAFSLMLATAIWHVYIIQFLKAIGFSFYIPAWSAIFSRHLDKKHTAFDWAISSSSVSFGIGLAGFLGASLASMFGFKLVFLSVGLLALSSAGLLLFVPDLILPKKTVSAPQLVDHIRAGLK</sequence>
<dbReference type="EMBL" id="MHJG01000025">
    <property type="protein sequence ID" value="OGY63225.1"/>
    <property type="molecule type" value="Genomic_DNA"/>
</dbReference>
<evidence type="ECO:0000259" key="8">
    <source>
        <dbReference type="PROSITE" id="PS50850"/>
    </source>
</evidence>
<keyword evidence="5 7" id="KW-1133">Transmembrane helix</keyword>
<dbReference type="STRING" id="1798404.A3B92_03965"/>